<proteinExistence type="predicted"/>
<evidence type="ECO:0000313" key="2">
    <source>
        <dbReference type="Proteomes" id="UP001239111"/>
    </source>
</evidence>
<dbReference type="EMBL" id="CM056741">
    <property type="protein sequence ID" value="KAJ8685854.1"/>
    <property type="molecule type" value="Genomic_DNA"/>
</dbReference>
<comment type="caution">
    <text evidence="1">The sequence shown here is derived from an EMBL/GenBank/DDBJ whole genome shotgun (WGS) entry which is preliminary data.</text>
</comment>
<accession>A0ACC2PQI1</accession>
<organism evidence="1 2">
    <name type="scientific">Eretmocerus hayati</name>
    <dbReference type="NCBI Taxonomy" id="131215"/>
    <lineage>
        <taxon>Eukaryota</taxon>
        <taxon>Metazoa</taxon>
        <taxon>Ecdysozoa</taxon>
        <taxon>Arthropoda</taxon>
        <taxon>Hexapoda</taxon>
        <taxon>Insecta</taxon>
        <taxon>Pterygota</taxon>
        <taxon>Neoptera</taxon>
        <taxon>Endopterygota</taxon>
        <taxon>Hymenoptera</taxon>
        <taxon>Apocrita</taxon>
        <taxon>Proctotrupomorpha</taxon>
        <taxon>Chalcidoidea</taxon>
        <taxon>Aphelinidae</taxon>
        <taxon>Aphelininae</taxon>
        <taxon>Eretmocerus</taxon>
    </lineage>
</organism>
<dbReference type="Proteomes" id="UP001239111">
    <property type="component" value="Chromosome 1"/>
</dbReference>
<protein>
    <submittedName>
        <fullName evidence="1">Uncharacterized protein</fullName>
    </submittedName>
</protein>
<gene>
    <name evidence="1" type="ORF">QAD02_021647</name>
</gene>
<keyword evidence="2" id="KW-1185">Reference proteome</keyword>
<evidence type="ECO:0000313" key="1">
    <source>
        <dbReference type="EMBL" id="KAJ8685854.1"/>
    </source>
</evidence>
<name>A0ACC2PQI1_9HYME</name>
<sequence length="326" mass="36400">MFDLDVQLVAHVHTYPVLWDSTSEIYRRADLKRPAWTATAQSLGHTVEDVKMLMNRFKTIKETYQENYHRVASSKRSGVGSNDVYQPPWKLWPHLQFLEKTCKMSSSKCNIMPEPIPTQAGLDQENSQINTEPEEPIPIDGYQIVHDPSRRAYVWIVPDENESSAQIVSGNANNCSVIEDNSEMETASVTPGSLNSTPRLTPSSTPNPIPRPSSALNAAVVHTGSVSAPVAMQIPSISKSSQPHDKLTTTEFYKKRGAGKKAKIDTAMDEALTLIKGMSKEPEIPVRSYDAADHLAQFMADRLWRIDDASTRKEAENLLMTDIMKF</sequence>
<reference evidence="1" key="1">
    <citation type="submission" date="2023-04" db="EMBL/GenBank/DDBJ databases">
        <title>A chromosome-level genome assembly of the parasitoid wasp Eretmocerus hayati.</title>
        <authorList>
            <person name="Zhong Y."/>
            <person name="Liu S."/>
            <person name="Liu Y."/>
        </authorList>
    </citation>
    <scope>NUCLEOTIDE SEQUENCE</scope>
    <source>
        <strain evidence="1">ZJU_SS_LIU_2023</strain>
    </source>
</reference>